<feature type="domain" description="DUF4934" evidence="2">
    <location>
        <begin position="45"/>
        <end position="143"/>
    </location>
</feature>
<keyword evidence="4" id="KW-1185">Reference proteome</keyword>
<evidence type="ECO:0000313" key="4">
    <source>
        <dbReference type="Proteomes" id="UP000533637"/>
    </source>
</evidence>
<organism evidence="3 4">
    <name type="scientific">Parabacteroides faecis</name>
    <dbReference type="NCBI Taxonomy" id="1217282"/>
    <lineage>
        <taxon>Bacteria</taxon>
        <taxon>Pseudomonadati</taxon>
        <taxon>Bacteroidota</taxon>
        <taxon>Bacteroidia</taxon>
        <taxon>Bacteroidales</taxon>
        <taxon>Tannerellaceae</taxon>
        <taxon>Parabacteroides</taxon>
    </lineage>
</organism>
<dbReference type="RefSeq" id="WP_183671597.1">
    <property type="nucleotide sequence ID" value="NZ_BMPB01000008.1"/>
</dbReference>
<sequence>MKKTYLCQLTVASCLFLAACNGDKTADGKLSVIPLGTAIEKPVELKASDYFKQVRYVPLETTDSSLIGKGPYVQIIKDRILVSTNQSQCLMFDKGTGKFIKQVGHIGNDPEGYNSVFCWGDNETGMIYFNGWNKDLVCYDQDGVFQRKIKIPFETMGASSTSFGYQNDGTFVLYKSGILGDGKNNLLFFKDNMPVDSCSTMATDEQPFDPSNIGSIAIFKSETGIELFGPTAYEGTIVIDYKEPETGCIILNANTRLWRQDKELYFKEAYNDTIYQIKDRTLMPSGVLDLGKYHWSFSERFMKNKDNAALITQILDSEDRMIVRFIRELFHKPTLYNAVITKSTGDVKVGLYADGMKDDLTNYLPLQPMSVSQAGEYVGLLSAADAAEWFEDNENKEIPQQVKELKRIGEEDNPVVVIMK</sequence>
<comment type="caution">
    <text evidence="3">The sequence shown here is derived from an EMBL/GenBank/DDBJ whole genome shotgun (WGS) entry which is preliminary data.</text>
</comment>
<dbReference type="Pfam" id="PF16287">
    <property type="entry name" value="DUF4933"/>
    <property type="match status" value="1"/>
</dbReference>
<dbReference type="Proteomes" id="UP000533637">
    <property type="component" value="Unassembled WGS sequence"/>
</dbReference>
<dbReference type="Pfam" id="PF16288">
    <property type="entry name" value="DUF4934"/>
    <property type="match status" value="1"/>
</dbReference>
<dbReference type="PROSITE" id="PS51257">
    <property type="entry name" value="PROKAR_LIPOPROTEIN"/>
    <property type="match status" value="1"/>
</dbReference>
<name>A0ABR6KPX3_9BACT</name>
<dbReference type="InterPro" id="IPR032559">
    <property type="entry name" value="DUF4933"/>
</dbReference>
<accession>A0ABR6KPX3</accession>
<evidence type="ECO:0000259" key="2">
    <source>
        <dbReference type="Pfam" id="PF16288"/>
    </source>
</evidence>
<feature type="chain" id="PRO_5045674809" evidence="1">
    <location>
        <begin position="19"/>
        <end position="420"/>
    </location>
</feature>
<feature type="signal peptide" evidence="1">
    <location>
        <begin position="1"/>
        <end position="18"/>
    </location>
</feature>
<evidence type="ECO:0000313" key="3">
    <source>
        <dbReference type="EMBL" id="MBB4623525.1"/>
    </source>
</evidence>
<evidence type="ECO:0000256" key="1">
    <source>
        <dbReference type="SAM" id="SignalP"/>
    </source>
</evidence>
<proteinExistence type="predicted"/>
<dbReference type="EMBL" id="JACHOC010000007">
    <property type="protein sequence ID" value="MBB4623525.1"/>
    <property type="molecule type" value="Genomic_DNA"/>
</dbReference>
<reference evidence="3 4" key="1">
    <citation type="submission" date="2020-08" db="EMBL/GenBank/DDBJ databases">
        <title>Genomic Encyclopedia of Type Strains, Phase IV (KMG-IV): sequencing the most valuable type-strain genomes for metagenomic binning, comparative biology and taxonomic classification.</title>
        <authorList>
            <person name="Goeker M."/>
        </authorList>
    </citation>
    <scope>NUCLEOTIDE SEQUENCE [LARGE SCALE GENOMIC DNA]</scope>
    <source>
        <strain evidence="3 4">DSM 102983</strain>
    </source>
</reference>
<keyword evidence="1" id="KW-0732">Signal</keyword>
<gene>
    <name evidence="3" type="ORF">GGQ57_003441</name>
</gene>
<protein>
    <submittedName>
        <fullName evidence="3">Ethanolamine utilization protein EutP (Predicted NTPase)</fullName>
    </submittedName>
</protein>
<dbReference type="InterPro" id="IPR032558">
    <property type="entry name" value="DUF4934"/>
</dbReference>